<dbReference type="EMBL" id="JAMRYM010000035">
    <property type="protein sequence ID" value="MCM6762713.1"/>
    <property type="molecule type" value="Genomic_DNA"/>
</dbReference>
<sequence>MPLSSPRAARTTRGRVAGAAALLAGLALGTAGCTGTAAAASCAIPEVQLRESALHPGGVVRLRADFVRETCEDTGGTSRAASDVEVTLTPSATGDEIVLGRPAPEGERSTVSGSFDLPSDLPLGAAVLAVRTRSGDRIDAELPIEVTEPPPG</sequence>
<evidence type="ECO:0008006" key="5">
    <source>
        <dbReference type="Google" id="ProtNLM"/>
    </source>
</evidence>
<dbReference type="RefSeq" id="WP_251945477.1">
    <property type="nucleotide sequence ID" value="NZ_JAMRYM010000035.1"/>
</dbReference>
<evidence type="ECO:0000313" key="4">
    <source>
        <dbReference type="Proteomes" id="UP001155240"/>
    </source>
</evidence>
<feature type="region of interest" description="Disordered" evidence="1">
    <location>
        <begin position="95"/>
        <end position="116"/>
    </location>
</feature>
<evidence type="ECO:0000256" key="2">
    <source>
        <dbReference type="SAM" id="SignalP"/>
    </source>
</evidence>
<keyword evidence="2" id="KW-0732">Signal</keyword>
<feature type="chain" id="PRO_5040848565" description="Bacterial spore germination immunoglobulin-like domain-containing protein" evidence="2">
    <location>
        <begin position="40"/>
        <end position="152"/>
    </location>
</feature>
<proteinExistence type="predicted"/>
<accession>A0A9X2DY11</accession>
<dbReference type="AlphaFoldDB" id="A0A9X2DY11"/>
<feature type="signal peptide" evidence="2">
    <location>
        <begin position="1"/>
        <end position="39"/>
    </location>
</feature>
<comment type="caution">
    <text evidence="3">The sequence shown here is derived from an EMBL/GenBank/DDBJ whole genome shotgun (WGS) entry which is preliminary data.</text>
</comment>
<name>A0A9X2DY11_9MICO</name>
<dbReference type="PROSITE" id="PS51257">
    <property type="entry name" value="PROKAR_LIPOPROTEIN"/>
    <property type="match status" value="1"/>
</dbReference>
<protein>
    <recommendedName>
        <fullName evidence="5">Bacterial spore germination immunoglobulin-like domain-containing protein</fullName>
    </recommendedName>
</protein>
<organism evidence="3 4">
    <name type="scientific">Rathayibacter rubneri</name>
    <dbReference type="NCBI Taxonomy" id="2950106"/>
    <lineage>
        <taxon>Bacteria</taxon>
        <taxon>Bacillati</taxon>
        <taxon>Actinomycetota</taxon>
        <taxon>Actinomycetes</taxon>
        <taxon>Micrococcales</taxon>
        <taxon>Microbacteriaceae</taxon>
        <taxon>Rathayibacter</taxon>
    </lineage>
</organism>
<gene>
    <name evidence="3" type="ORF">NB037_09825</name>
</gene>
<evidence type="ECO:0000256" key="1">
    <source>
        <dbReference type="SAM" id="MobiDB-lite"/>
    </source>
</evidence>
<keyword evidence="4" id="KW-1185">Reference proteome</keyword>
<dbReference type="Proteomes" id="UP001155240">
    <property type="component" value="Unassembled WGS sequence"/>
</dbReference>
<evidence type="ECO:0000313" key="3">
    <source>
        <dbReference type="EMBL" id="MCM6762713.1"/>
    </source>
</evidence>
<reference evidence="3" key="1">
    <citation type="submission" date="2022-06" db="EMBL/GenBank/DDBJ databases">
        <title>Whole genome shotgun sequencing (WGS) of Rathayibacter sp. ZW T2_19, isolated from stored onions (Allium cepa).</title>
        <authorList>
            <person name="Stoll D.A."/>
            <person name="Huch M."/>
        </authorList>
    </citation>
    <scope>NUCLEOTIDE SEQUENCE</scope>
    <source>
        <strain evidence="3">ZW T2_19</strain>
    </source>
</reference>